<name>A0A085MEC9_9BILA</name>
<evidence type="ECO:0000256" key="6">
    <source>
        <dbReference type="ARBA" id="ARBA00022729"/>
    </source>
</evidence>
<feature type="repeat" description="Hemopexin" evidence="17">
    <location>
        <begin position="512"/>
        <end position="558"/>
    </location>
</feature>
<keyword evidence="18" id="KW-0472">Membrane</keyword>
<evidence type="ECO:0000256" key="10">
    <source>
        <dbReference type="ARBA" id="ARBA00022837"/>
    </source>
</evidence>
<feature type="repeat" description="Hemopexin" evidence="17">
    <location>
        <begin position="415"/>
        <end position="461"/>
    </location>
</feature>
<feature type="domain" description="Peptidase metallopeptidase" evidence="19">
    <location>
        <begin position="158"/>
        <end position="324"/>
    </location>
</feature>
<dbReference type="CDD" id="cd00094">
    <property type="entry name" value="HX"/>
    <property type="match status" value="1"/>
</dbReference>
<sequence>MILVPECNDQLISGSPVASRRNQSNPTSMKLAFLRRVPSLLHVRATPLIILLISSFGIAKPLPAKQSSRHLKETEQDPSTVNSVHDYLVEFGYLPRSNPEISNLRTDVAVKKALSRLQEFAGLEATGELNDATVKLMSTKRCGLPDIPYGRKRRSAWQGNIWPQKNLTYKIVSFTNHLGLGRTRRAVFDALSVWSEASDLTFTETQDDQADILIEFLSGEHGDGYPFDGPNVILAHAFFPGVGRGGDIHFDDDEIWTEGPFNAESGKLNAINLLPVAAHEIGHSLGLGHSKVRNALMFPYYSGFDRRVELDYDDIIAIQKLYGVGPRGTPAVTDVSVATLSPAFDNDTDDDLTSTTDEPNAVPDPCHTEIDALSRIRNEIFAFRKQYFWRLDQQGHLVEKPLDIERFWYGFNINITHIDAVYERPDLDKTVFFIGRQFWEFTANVALPGYPKNLTELGLPESLEKIDAAFVWDYNGKTYFFSGDQYWRFDETSNFIEHDYPRNIKIWSGVPPDVDSAFTDNSGVTYFFKHSRVYRFNSYFMRVENGYPIKLSHLWNHCNTHMQNMPLIDTSSATGNLNAYLPFIKLPCFLLLLTFHLLLCLLV</sequence>
<accession>A0A085MEC9</accession>
<evidence type="ECO:0000259" key="19">
    <source>
        <dbReference type="SMART" id="SM00235"/>
    </source>
</evidence>
<keyword evidence="18" id="KW-0812">Transmembrane</keyword>
<feature type="binding site" evidence="15">
    <location>
        <position position="469"/>
    </location>
    <ligand>
        <name>Ca(2+)</name>
        <dbReference type="ChEBI" id="CHEBI:29108"/>
        <label>5</label>
    </ligand>
</feature>
<dbReference type="InterPro" id="IPR002477">
    <property type="entry name" value="Peptidoglycan-bd-like"/>
</dbReference>
<reference evidence="20 21" key="1">
    <citation type="journal article" date="2014" name="Nat. Genet.">
        <title>Genome and transcriptome of the porcine whipworm Trichuris suis.</title>
        <authorList>
            <person name="Jex A.R."/>
            <person name="Nejsum P."/>
            <person name="Schwarz E.M."/>
            <person name="Hu L."/>
            <person name="Young N.D."/>
            <person name="Hall R.S."/>
            <person name="Korhonen P.K."/>
            <person name="Liao S."/>
            <person name="Thamsborg S."/>
            <person name="Xia J."/>
            <person name="Xu P."/>
            <person name="Wang S."/>
            <person name="Scheerlinck J.P."/>
            <person name="Hofmann A."/>
            <person name="Sternberg P.W."/>
            <person name="Wang J."/>
            <person name="Gasser R.B."/>
        </authorList>
    </citation>
    <scope>NUCLEOTIDE SEQUENCE [LARGE SCALE GENOMIC DNA]</scope>
    <source>
        <strain evidence="20">DCEP-RM93M</strain>
    </source>
</reference>
<dbReference type="InterPro" id="IPR024079">
    <property type="entry name" value="MetalloPept_cat_dom_sf"/>
</dbReference>
<dbReference type="SUPFAM" id="SSF55486">
    <property type="entry name" value="Metalloproteases ('zincins'), catalytic domain"/>
    <property type="match status" value="1"/>
</dbReference>
<keyword evidence="3" id="KW-0964">Secreted</keyword>
<feature type="repeat" description="Hemopexin" evidence="17">
    <location>
        <begin position="463"/>
        <end position="511"/>
    </location>
</feature>
<evidence type="ECO:0000256" key="2">
    <source>
        <dbReference type="ARBA" id="ARBA00010370"/>
    </source>
</evidence>
<keyword evidence="4" id="KW-0645">Protease</keyword>
<organism evidence="20 21">
    <name type="scientific">Trichuris suis</name>
    <name type="common">pig whipworm</name>
    <dbReference type="NCBI Taxonomy" id="68888"/>
    <lineage>
        <taxon>Eukaryota</taxon>
        <taxon>Metazoa</taxon>
        <taxon>Ecdysozoa</taxon>
        <taxon>Nematoda</taxon>
        <taxon>Enoplea</taxon>
        <taxon>Dorylaimia</taxon>
        <taxon>Trichinellida</taxon>
        <taxon>Trichuridae</taxon>
        <taxon>Trichuris</taxon>
    </lineage>
</organism>
<feature type="binding site" evidence="15">
    <location>
        <position position="229"/>
    </location>
    <ligand>
        <name>Ca(2+)</name>
        <dbReference type="ChEBI" id="CHEBI:29108"/>
        <label>3</label>
    </ligand>
</feature>
<dbReference type="EMBL" id="KL363199">
    <property type="protein sequence ID" value="KFD55575.1"/>
    <property type="molecule type" value="Genomic_DNA"/>
</dbReference>
<dbReference type="PIRSF" id="PIRSF001191">
    <property type="entry name" value="Peptidase_M10A_matrix"/>
    <property type="match status" value="1"/>
</dbReference>
<dbReference type="InterPro" id="IPR006026">
    <property type="entry name" value="Peptidase_Metallo"/>
</dbReference>
<feature type="binding site" evidence="15">
    <location>
        <position position="211"/>
    </location>
    <ligand>
        <name>Ca(2+)</name>
        <dbReference type="ChEBI" id="CHEBI:29108"/>
        <label>2</label>
    </ligand>
</feature>
<keyword evidence="6" id="KW-0732">Signal</keyword>
<evidence type="ECO:0000256" key="13">
    <source>
        <dbReference type="PIRSR" id="PIRSR001191-1"/>
    </source>
</evidence>
<dbReference type="Proteomes" id="UP000030764">
    <property type="component" value="Unassembled WGS sequence"/>
</dbReference>
<dbReference type="MEROPS" id="M10.013"/>
<feature type="binding site" evidence="15">
    <location>
        <position position="228"/>
    </location>
    <ligand>
        <name>Ca(2+)</name>
        <dbReference type="ChEBI" id="CHEBI:29108"/>
        <label>3</label>
    </ligand>
</feature>
<dbReference type="InterPro" id="IPR021190">
    <property type="entry name" value="Pept_M10A"/>
</dbReference>
<comment type="cofactor">
    <cofactor evidence="15">
        <name>Zn(2+)</name>
        <dbReference type="ChEBI" id="CHEBI:29105"/>
    </cofactor>
    <text evidence="15">Binds 2 Zn(2+) ions per subunit.</text>
</comment>
<proteinExistence type="inferred from homology"/>
<feature type="binding site" evidence="14">
    <location>
        <position position="283"/>
    </location>
    <ligand>
        <name>Zn(2+)</name>
        <dbReference type="ChEBI" id="CHEBI:29105"/>
        <label>2</label>
        <note>catalytic</note>
    </ligand>
</feature>
<dbReference type="PANTHER" id="PTHR10201:SF308">
    <property type="entry name" value="MATRIX METALLOPROTEINASE 2"/>
    <property type="match status" value="1"/>
</dbReference>
<feature type="binding site" evidence="15">
    <location>
        <position position="297"/>
    </location>
    <ligand>
        <name>Zn(2+)</name>
        <dbReference type="ChEBI" id="CHEBI:29105"/>
        <label>2</label>
        <note>catalytic</note>
    </ligand>
</feature>
<feature type="binding site" evidence="15">
    <location>
        <position position="254"/>
    </location>
    <ligand>
        <name>Ca(2+)</name>
        <dbReference type="ChEBI" id="CHEBI:29108"/>
        <label>3</label>
    </ligand>
</feature>
<evidence type="ECO:0000256" key="16">
    <source>
        <dbReference type="PIRSR" id="PIRSR621190-4"/>
    </source>
</evidence>
<feature type="active site" evidence="13">
    <location>
        <position position="280"/>
    </location>
</feature>
<feature type="transmembrane region" description="Helical" evidence="18">
    <location>
        <begin position="580"/>
        <end position="602"/>
    </location>
</feature>
<feature type="binding site" evidence="15">
    <location>
        <position position="252"/>
    </location>
    <ligand>
        <name>Ca(2+)</name>
        <dbReference type="ChEBI" id="CHEBI:29108"/>
        <label>1</label>
    </ligand>
</feature>
<feature type="binding site" evidence="15">
    <location>
        <position position="249"/>
    </location>
    <ligand>
        <name>Zn(2+)</name>
        <dbReference type="ChEBI" id="CHEBI:29105"/>
        <label>1</label>
    </ligand>
</feature>
<comment type="cofactor">
    <cofactor evidence="15">
        <name>Ca(2+)</name>
        <dbReference type="ChEBI" id="CHEBI:29108"/>
    </cofactor>
    <text evidence="15">Can bind about 5 Ca(2+) ions per subunit.</text>
</comment>
<dbReference type="InterPro" id="IPR036365">
    <property type="entry name" value="PGBD-like_sf"/>
</dbReference>
<dbReference type="CDD" id="cd04278">
    <property type="entry name" value="ZnMc_MMP"/>
    <property type="match status" value="1"/>
</dbReference>
<gene>
    <name evidence="20" type="ORF">M513_03627</name>
</gene>
<feature type="binding site" evidence="15">
    <location>
        <position position="221"/>
    </location>
    <ligand>
        <name>Zn(2+)</name>
        <dbReference type="ChEBI" id="CHEBI:29105"/>
        <label>1</label>
    </ligand>
</feature>
<dbReference type="InterPro" id="IPR000585">
    <property type="entry name" value="Hemopexin-like_dom"/>
</dbReference>
<dbReference type="Pfam" id="PF00045">
    <property type="entry name" value="Hemopexin"/>
    <property type="match status" value="3"/>
</dbReference>
<dbReference type="Pfam" id="PF01471">
    <property type="entry name" value="PG_binding_1"/>
    <property type="match status" value="1"/>
</dbReference>
<keyword evidence="9 14" id="KW-0862">Zinc</keyword>
<feature type="binding site" evidence="14">
    <location>
        <position position="289"/>
    </location>
    <ligand>
        <name>Zn(2+)</name>
        <dbReference type="ChEBI" id="CHEBI:29105"/>
        <label>2</label>
        <note>catalytic</note>
    </ligand>
</feature>
<dbReference type="InterPro" id="IPR033739">
    <property type="entry name" value="M10A_MMP"/>
</dbReference>
<feature type="binding site" description="in inhibited form" evidence="15">
    <location>
        <position position="142"/>
    </location>
    <ligand>
        <name>Zn(2+)</name>
        <dbReference type="ChEBI" id="CHEBI:29105"/>
        <label>2</label>
        <note>catalytic</note>
    </ligand>
</feature>
<dbReference type="SMART" id="SM00120">
    <property type="entry name" value="HX"/>
    <property type="match status" value="4"/>
</dbReference>
<feature type="binding site" evidence="15">
    <location>
        <position position="247"/>
    </location>
    <ligand>
        <name>Ca(2+)</name>
        <dbReference type="ChEBI" id="CHEBI:29108"/>
        <label>2</label>
    </ligand>
</feature>
<protein>
    <recommendedName>
        <fullName evidence="19">Peptidase metallopeptidase domain-containing protein</fullName>
    </recommendedName>
</protein>
<evidence type="ECO:0000256" key="14">
    <source>
        <dbReference type="PIRSR" id="PIRSR001191-2"/>
    </source>
</evidence>
<feature type="repeat" description="Hemopexin" evidence="17">
    <location>
        <begin position="367"/>
        <end position="411"/>
    </location>
</feature>
<feature type="binding site" evidence="15">
    <location>
        <position position="515"/>
    </location>
    <ligand>
        <name>Ca(2+)</name>
        <dbReference type="ChEBI" id="CHEBI:29108"/>
        <label>4</label>
    </ligand>
</feature>
<dbReference type="GO" id="GO:0004222">
    <property type="term" value="F:metalloendopeptidase activity"/>
    <property type="evidence" value="ECO:0007669"/>
    <property type="project" value="InterPro"/>
</dbReference>
<evidence type="ECO:0000256" key="15">
    <source>
        <dbReference type="PIRSR" id="PIRSR621190-2"/>
    </source>
</evidence>
<dbReference type="GO" id="GO:0006508">
    <property type="term" value="P:proteolysis"/>
    <property type="evidence" value="ECO:0007669"/>
    <property type="project" value="UniProtKB-KW"/>
</dbReference>
<comment type="subcellular location">
    <subcellularLocation>
        <location evidence="1">Secreted</location>
    </subcellularLocation>
</comment>
<dbReference type="InterPro" id="IPR001818">
    <property type="entry name" value="Pept_M10_metallopeptidase"/>
</dbReference>
<dbReference type="Gene3D" id="2.110.10.10">
    <property type="entry name" value="Hemopexin-like domain"/>
    <property type="match status" value="1"/>
</dbReference>
<dbReference type="Pfam" id="PF00413">
    <property type="entry name" value="Peptidase_M10"/>
    <property type="match status" value="1"/>
</dbReference>
<keyword evidence="10 15" id="KW-0106">Calcium</keyword>
<dbReference type="GO" id="GO:0031012">
    <property type="term" value="C:extracellular matrix"/>
    <property type="evidence" value="ECO:0007669"/>
    <property type="project" value="InterPro"/>
</dbReference>
<keyword evidence="11" id="KW-0482">Metalloprotease</keyword>
<dbReference type="Gene3D" id="3.40.390.10">
    <property type="entry name" value="Collagenase (Catalytic Domain)"/>
    <property type="match status" value="1"/>
</dbReference>
<evidence type="ECO:0000313" key="21">
    <source>
        <dbReference type="Proteomes" id="UP000030764"/>
    </source>
</evidence>
<evidence type="ECO:0000256" key="17">
    <source>
        <dbReference type="PROSITE-ProRule" id="PRU01011"/>
    </source>
</evidence>
<evidence type="ECO:0000256" key="12">
    <source>
        <dbReference type="ARBA" id="ARBA00023145"/>
    </source>
</evidence>
<evidence type="ECO:0000256" key="11">
    <source>
        <dbReference type="ARBA" id="ARBA00023049"/>
    </source>
</evidence>
<dbReference type="SUPFAM" id="SSF50923">
    <property type="entry name" value="Hemopexin-like domain"/>
    <property type="match status" value="1"/>
</dbReference>
<evidence type="ECO:0000256" key="1">
    <source>
        <dbReference type="ARBA" id="ARBA00004613"/>
    </source>
</evidence>
<dbReference type="FunFam" id="3.40.390.10:FF:000007">
    <property type="entry name" value="Collagenase 3"/>
    <property type="match status" value="1"/>
</dbReference>
<feature type="binding site" evidence="15">
    <location>
        <position position="245"/>
    </location>
    <ligand>
        <name>Ca(2+)</name>
        <dbReference type="ChEBI" id="CHEBI:29108"/>
        <label>2</label>
    </ligand>
</feature>
<dbReference type="GO" id="GO:0005615">
    <property type="term" value="C:extracellular space"/>
    <property type="evidence" value="ECO:0007669"/>
    <property type="project" value="TreeGrafter"/>
</dbReference>
<evidence type="ECO:0000256" key="3">
    <source>
        <dbReference type="ARBA" id="ARBA00022525"/>
    </source>
</evidence>
<dbReference type="FunFam" id="2.110.10.10:FF:000018">
    <property type="entry name" value="Matrix metallopeptidase 25b"/>
    <property type="match status" value="1"/>
</dbReference>
<evidence type="ECO:0000256" key="9">
    <source>
        <dbReference type="ARBA" id="ARBA00022833"/>
    </source>
</evidence>
<dbReference type="GO" id="GO:0030574">
    <property type="term" value="P:collagen catabolic process"/>
    <property type="evidence" value="ECO:0007669"/>
    <property type="project" value="TreeGrafter"/>
</dbReference>
<keyword evidence="12" id="KW-0865">Zymogen</keyword>
<evidence type="ECO:0000256" key="8">
    <source>
        <dbReference type="ARBA" id="ARBA00022801"/>
    </source>
</evidence>
<keyword evidence="8" id="KW-0378">Hydrolase</keyword>
<feature type="binding site" evidence="15">
    <location>
        <position position="254"/>
    </location>
    <ligand>
        <name>Ca(2+)</name>
        <dbReference type="ChEBI" id="CHEBI:29108"/>
        <label>1</label>
    </ligand>
</feature>
<feature type="binding site" evidence="15">
    <location>
        <position position="371"/>
    </location>
    <ligand>
        <name>Ca(2+)</name>
        <dbReference type="ChEBI" id="CHEBI:29108"/>
        <label>4</label>
    </ligand>
</feature>
<dbReference type="InterPro" id="IPR018487">
    <property type="entry name" value="Hemopexin-like_repeat"/>
</dbReference>
<dbReference type="GO" id="GO:0030198">
    <property type="term" value="P:extracellular matrix organization"/>
    <property type="evidence" value="ECO:0007669"/>
    <property type="project" value="TreeGrafter"/>
</dbReference>
<evidence type="ECO:0000256" key="18">
    <source>
        <dbReference type="SAM" id="Phobius"/>
    </source>
</evidence>
<dbReference type="AlphaFoldDB" id="A0A085MEC9"/>
<feature type="binding site" evidence="15">
    <location>
        <position position="419"/>
    </location>
    <ligand>
        <name>Ca(2+)</name>
        <dbReference type="ChEBI" id="CHEBI:29108"/>
        <label>4</label>
    </ligand>
</feature>
<feature type="binding site" evidence="15">
    <location>
        <position position="251"/>
    </location>
    <ligand>
        <name>Ca(2+)</name>
        <dbReference type="ChEBI" id="CHEBI:29108"/>
        <label>3</label>
    </ligand>
</feature>
<feature type="modified residue" description="Phosphotyrosine; by PKDCC" evidence="16">
    <location>
        <position position="450"/>
    </location>
</feature>
<evidence type="ECO:0000256" key="7">
    <source>
        <dbReference type="ARBA" id="ARBA00022737"/>
    </source>
</evidence>
<dbReference type="PANTHER" id="PTHR10201">
    <property type="entry name" value="MATRIX METALLOPROTEINASE"/>
    <property type="match status" value="1"/>
</dbReference>
<feature type="non-terminal residue" evidence="20">
    <location>
        <position position="603"/>
    </location>
</feature>
<dbReference type="SMART" id="SM00235">
    <property type="entry name" value="ZnMc"/>
    <property type="match status" value="1"/>
</dbReference>
<keyword evidence="7" id="KW-0677">Repeat</keyword>
<comment type="similarity">
    <text evidence="2">Belongs to the peptidase M10A family.</text>
</comment>
<keyword evidence="21" id="KW-1185">Reference proteome</keyword>
<feature type="binding site" evidence="14">
    <location>
        <position position="279"/>
    </location>
    <ligand>
        <name>Zn(2+)</name>
        <dbReference type="ChEBI" id="CHEBI:29105"/>
        <label>2</label>
        <note>catalytic</note>
    </ligand>
</feature>
<dbReference type="PRINTS" id="PR00138">
    <property type="entry name" value="MATRIXIN"/>
</dbReference>
<keyword evidence="18" id="KW-1133">Transmembrane helix</keyword>
<dbReference type="InterPro" id="IPR036375">
    <property type="entry name" value="Hemopexin-like_dom_sf"/>
</dbReference>
<evidence type="ECO:0000313" key="20">
    <source>
        <dbReference type="EMBL" id="KFD55575.1"/>
    </source>
</evidence>
<evidence type="ECO:0000256" key="4">
    <source>
        <dbReference type="ARBA" id="ARBA00022670"/>
    </source>
</evidence>
<feature type="binding site" evidence="15">
    <location>
        <position position="236"/>
    </location>
    <ligand>
        <name>Zn(2+)</name>
        <dbReference type="ChEBI" id="CHEBI:29105"/>
        <label>1</label>
    </ligand>
</feature>
<evidence type="ECO:0000256" key="5">
    <source>
        <dbReference type="ARBA" id="ARBA00022723"/>
    </source>
</evidence>
<keyword evidence="5 14" id="KW-0479">Metal-binding</keyword>
<dbReference type="GO" id="GO:0008270">
    <property type="term" value="F:zinc ion binding"/>
    <property type="evidence" value="ECO:0007669"/>
    <property type="project" value="InterPro"/>
</dbReference>
<dbReference type="PROSITE" id="PS51642">
    <property type="entry name" value="HEMOPEXIN_2"/>
    <property type="match status" value="4"/>
</dbReference>
<dbReference type="SUPFAM" id="SSF47090">
    <property type="entry name" value="PGBD-like"/>
    <property type="match status" value="1"/>
</dbReference>
<feature type="binding site" evidence="15">
    <location>
        <position position="223"/>
    </location>
    <ligand>
        <name>Zn(2+)</name>
        <dbReference type="ChEBI" id="CHEBI:29105"/>
        <label>1</label>
    </ligand>
</feature>